<organism evidence="8 9">
    <name type="scientific">Phytophthora cactorum</name>
    <dbReference type="NCBI Taxonomy" id="29920"/>
    <lineage>
        <taxon>Eukaryota</taxon>
        <taxon>Sar</taxon>
        <taxon>Stramenopiles</taxon>
        <taxon>Oomycota</taxon>
        <taxon>Peronosporomycetes</taxon>
        <taxon>Peronosporales</taxon>
        <taxon>Peronosporaceae</taxon>
        <taxon>Phytophthora</taxon>
    </lineage>
</organism>
<sequence>MATPREVIIIDSSSEEDGANKPENQAPLRRNAKRSREPTLPPVMVESKQLIGYSLLDILRASALLPSGASASTSNA</sequence>
<evidence type="ECO:0000313" key="7">
    <source>
        <dbReference type="EMBL" id="KAG6952159.1"/>
    </source>
</evidence>
<reference evidence="7" key="3">
    <citation type="submission" date="2021-01" db="EMBL/GenBank/DDBJ databases">
        <title>Phytophthora aleatoria, a newly-described species from Pinus radiata is distinct from Phytophthora cactorum isolates based on comparative genomics.</title>
        <authorList>
            <person name="Mcdougal R."/>
            <person name="Panda P."/>
            <person name="Williams N."/>
            <person name="Studholme D.J."/>
        </authorList>
    </citation>
    <scope>NUCLEOTIDE SEQUENCE</scope>
    <source>
        <strain evidence="7">NZFS 3830</strain>
    </source>
</reference>
<comment type="caution">
    <text evidence="8">The sequence shown here is derived from an EMBL/GenBank/DDBJ whole genome shotgun (WGS) entry which is preliminary data.</text>
</comment>
<dbReference type="Proteomes" id="UP000774804">
    <property type="component" value="Unassembled WGS sequence"/>
</dbReference>
<keyword evidence="9" id="KW-1185">Reference proteome</keyword>
<dbReference type="EMBL" id="RCMG01001287">
    <property type="protein sequence ID" value="KAG2831235.1"/>
    <property type="molecule type" value="Genomic_DNA"/>
</dbReference>
<feature type="region of interest" description="Disordered" evidence="1">
    <location>
        <begin position="1"/>
        <end position="39"/>
    </location>
</feature>
<dbReference type="EMBL" id="MJFZ01000473">
    <property type="protein sequence ID" value="RAW28699.1"/>
    <property type="molecule type" value="Genomic_DNA"/>
</dbReference>
<evidence type="ECO:0000313" key="3">
    <source>
        <dbReference type="EMBL" id="KAG2892397.1"/>
    </source>
</evidence>
<dbReference type="Proteomes" id="UP000697107">
    <property type="component" value="Unassembled WGS sequence"/>
</dbReference>
<dbReference type="AlphaFoldDB" id="A0A329RWK1"/>
<dbReference type="Proteomes" id="UP000736787">
    <property type="component" value="Unassembled WGS sequence"/>
</dbReference>
<reference evidence="2" key="2">
    <citation type="submission" date="2018-10" db="EMBL/GenBank/DDBJ databases">
        <title>Effector identification in a new, highly contiguous assembly of the strawberry crown rot pathogen Phytophthora cactorum.</title>
        <authorList>
            <person name="Armitage A.D."/>
            <person name="Nellist C.F."/>
            <person name="Bates H."/>
            <person name="Vickerstaff R.J."/>
            <person name="Harrison R.J."/>
        </authorList>
    </citation>
    <scope>NUCLEOTIDE SEQUENCE</scope>
    <source>
        <strain evidence="2">15-7</strain>
        <strain evidence="3">4032</strain>
        <strain evidence="4">4040</strain>
        <strain evidence="5">P415</strain>
        <strain evidence="6">P421</strain>
    </source>
</reference>
<dbReference type="EMBL" id="JAENGZ010000943">
    <property type="protein sequence ID" value="KAG6952159.1"/>
    <property type="molecule type" value="Genomic_DNA"/>
</dbReference>
<evidence type="ECO:0000313" key="9">
    <source>
        <dbReference type="Proteomes" id="UP000251314"/>
    </source>
</evidence>
<evidence type="ECO:0000313" key="5">
    <source>
        <dbReference type="EMBL" id="KAG2966888.1"/>
    </source>
</evidence>
<dbReference type="Proteomes" id="UP000251314">
    <property type="component" value="Unassembled WGS sequence"/>
</dbReference>
<accession>A0A329RWK1</accession>
<evidence type="ECO:0000313" key="4">
    <source>
        <dbReference type="EMBL" id="KAG2904657.1"/>
    </source>
</evidence>
<evidence type="ECO:0000256" key="1">
    <source>
        <dbReference type="SAM" id="MobiDB-lite"/>
    </source>
</evidence>
<dbReference type="EMBL" id="RCMI01001006">
    <property type="protein sequence ID" value="KAG2892397.1"/>
    <property type="molecule type" value="Genomic_DNA"/>
</dbReference>
<evidence type="ECO:0000313" key="6">
    <source>
        <dbReference type="EMBL" id="KAG3210920.1"/>
    </source>
</evidence>
<dbReference type="Proteomes" id="UP000760860">
    <property type="component" value="Unassembled WGS sequence"/>
</dbReference>
<reference evidence="8 9" key="1">
    <citation type="submission" date="2018-01" db="EMBL/GenBank/DDBJ databases">
        <title>Draft genome of the strawberry crown rot pathogen Phytophthora cactorum.</title>
        <authorList>
            <person name="Armitage A.D."/>
            <person name="Lysoe E."/>
            <person name="Nellist C.F."/>
            <person name="Harrison R.J."/>
            <person name="Brurberg M.B."/>
        </authorList>
    </citation>
    <scope>NUCLEOTIDE SEQUENCE [LARGE SCALE GENOMIC DNA]</scope>
    <source>
        <strain evidence="8 9">10300</strain>
    </source>
</reference>
<protein>
    <submittedName>
        <fullName evidence="8">Uncharacterized protein</fullName>
    </submittedName>
</protein>
<name>A0A329RWK1_9STRA</name>
<dbReference type="EMBL" id="RCMK01001015">
    <property type="protein sequence ID" value="KAG2904657.1"/>
    <property type="molecule type" value="Genomic_DNA"/>
</dbReference>
<dbReference type="VEuPathDB" id="FungiDB:PC110_g14940"/>
<evidence type="ECO:0000313" key="2">
    <source>
        <dbReference type="EMBL" id="KAG2831235.1"/>
    </source>
</evidence>
<dbReference type="EMBL" id="RCMV01001022">
    <property type="protein sequence ID" value="KAG3210920.1"/>
    <property type="molecule type" value="Genomic_DNA"/>
</dbReference>
<gene>
    <name evidence="7" type="ORF">JG687_00013176</name>
    <name evidence="8" type="ORF">PC110_g14940</name>
    <name evidence="2" type="ORF">PC113_g20967</name>
    <name evidence="3" type="ORF">PC115_g18833</name>
    <name evidence="4" type="ORF">PC117_g20980</name>
    <name evidence="5" type="ORF">PC118_g18899</name>
    <name evidence="6" type="ORF">PC129_g18099</name>
</gene>
<evidence type="ECO:0000313" key="8">
    <source>
        <dbReference type="EMBL" id="RAW28699.1"/>
    </source>
</evidence>
<proteinExistence type="predicted"/>
<dbReference type="Proteomes" id="UP000735874">
    <property type="component" value="Unassembled WGS sequence"/>
</dbReference>
<dbReference type="OrthoDB" id="10323396at2759"/>
<dbReference type="Proteomes" id="UP000688947">
    <property type="component" value="Unassembled WGS sequence"/>
</dbReference>
<dbReference type="EMBL" id="RCML01000975">
    <property type="protein sequence ID" value="KAG2966888.1"/>
    <property type="molecule type" value="Genomic_DNA"/>
</dbReference>